<keyword evidence="8" id="KW-1185">Reference proteome</keyword>
<reference evidence="7 8" key="1">
    <citation type="submission" date="2016-04" db="EMBL/GenBank/DDBJ databases">
        <title>Genome sequence of Clostridium magnum DSM 2767.</title>
        <authorList>
            <person name="Poehlein A."/>
            <person name="Uhlig R."/>
            <person name="Fischer R."/>
            <person name="Bahl H."/>
            <person name="Daniel R."/>
        </authorList>
    </citation>
    <scope>NUCLEOTIDE SEQUENCE [LARGE SCALE GENOMIC DNA]</scope>
    <source>
        <strain evidence="7 8">DSM 2767</strain>
    </source>
</reference>
<keyword evidence="3" id="KW-0238">DNA-binding</keyword>
<dbReference type="Pfam" id="PF04542">
    <property type="entry name" value="Sigma70_r2"/>
    <property type="match status" value="1"/>
</dbReference>
<feature type="domain" description="RNA polymerase sigma-70 region 4" evidence="6">
    <location>
        <begin position="135"/>
        <end position="184"/>
    </location>
</feature>
<evidence type="ECO:0000313" key="8">
    <source>
        <dbReference type="Proteomes" id="UP000076603"/>
    </source>
</evidence>
<sequence>MMVNTINKVVFIIEELIKRAKGGDSTAVNEIIEKFKCFIIKQAAKYRIPSYDFDDLVQHGYLSVIKAVNLYKTGRGSFTTYCTNAVINNFKALLKGEIKHLREVQDDTIIDLMPYEFTLEDEVIAYDESQKVNRALDKLESIEKDIIRLVYIEGKKLKEAAADCDINYRKAIEIKKEALNKLRKYLK</sequence>
<evidence type="ECO:0000313" key="7">
    <source>
        <dbReference type="EMBL" id="KZL89183.1"/>
    </source>
</evidence>
<dbReference type="NCBIfam" id="TIGR02937">
    <property type="entry name" value="sigma70-ECF"/>
    <property type="match status" value="1"/>
</dbReference>
<dbReference type="GO" id="GO:0006352">
    <property type="term" value="P:DNA-templated transcription initiation"/>
    <property type="evidence" value="ECO:0007669"/>
    <property type="project" value="InterPro"/>
</dbReference>
<comment type="caution">
    <text evidence="7">The sequence shown here is derived from an EMBL/GenBank/DDBJ whole genome shotgun (WGS) entry which is preliminary data.</text>
</comment>
<dbReference type="Gene3D" id="1.20.120.1810">
    <property type="match status" value="1"/>
</dbReference>
<dbReference type="InterPro" id="IPR014284">
    <property type="entry name" value="RNA_pol_sigma-70_dom"/>
</dbReference>
<dbReference type="InterPro" id="IPR007627">
    <property type="entry name" value="RNA_pol_sigma70_r2"/>
</dbReference>
<dbReference type="SUPFAM" id="SSF88946">
    <property type="entry name" value="Sigma2 domain of RNA polymerase sigma factors"/>
    <property type="match status" value="1"/>
</dbReference>
<dbReference type="EMBL" id="LWAE01000010">
    <property type="protein sequence ID" value="KZL89183.1"/>
    <property type="molecule type" value="Genomic_DNA"/>
</dbReference>
<protein>
    <submittedName>
        <fullName evidence="7">RNA polymerase sigma factor RpoS</fullName>
    </submittedName>
</protein>
<proteinExistence type="predicted"/>
<evidence type="ECO:0000256" key="4">
    <source>
        <dbReference type="ARBA" id="ARBA00023163"/>
    </source>
</evidence>
<dbReference type="PANTHER" id="PTHR30385">
    <property type="entry name" value="SIGMA FACTOR F FLAGELLAR"/>
    <property type="match status" value="1"/>
</dbReference>
<organism evidence="7 8">
    <name type="scientific">Clostridium magnum DSM 2767</name>
    <dbReference type="NCBI Taxonomy" id="1121326"/>
    <lineage>
        <taxon>Bacteria</taxon>
        <taxon>Bacillati</taxon>
        <taxon>Bacillota</taxon>
        <taxon>Clostridia</taxon>
        <taxon>Eubacteriales</taxon>
        <taxon>Clostridiaceae</taxon>
        <taxon>Clostridium</taxon>
    </lineage>
</organism>
<dbReference type="GO" id="GO:0003677">
    <property type="term" value="F:DNA binding"/>
    <property type="evidence" value="ECO:0007669"/>
    <property type="project" value="UniProtKB-KW"/>
</dbReference>
<dbReference type="InterPro" id="IPR036388">
    <property type="entry name" value="WH-like_DNA-bd_sf"/>
</dbReference>
<dbReference type="Gene3D" id="1.10.10.10">
    <property type="entry name" value="Winged helix-like DNA-binding domain superfamily/Winged helix DNA-binding domain"/>
    <property type="match status" value="1"/>
</dbReference>
<dbReference type="PANTHER" id="PTHR30385:SF4">
    <property type="entry name" value="RNA POLYMERASE SIGMA-E FACTOR"/>
    <property type="match status" value="1"/>
</dbReference>
<evidence type="ECO:0000256" key="2">
    <source>
        <dbReference type="ARBA" id="ARBA00023082"/>
    </source>
</evidence>
<dbReference type="PATRIC" id="fig|1121326.3.peg.5470"/>
<dbReference type="InterPro" id="IPR013325">
    <property type="entry name" value="RNA_pol_sigma_r2"/>
</dbReference>
<dbReference type="Pfam" id="PF04545">
    <property type="entry name" value="Sigma70_r4"/>
    <property type="match status" value="1"/>
</dbReference>
<evidence type="ECO:0000256" key="1">
    <source>
        <dbReference type="ARBA" id="ARBA00023015"/>
    </source>
</evidence>
<dbReference type="Proteomes" id="UP000076603">
    <property type="component" value="Unassembled WGS sequence"/>
</dbReference>
<keyword evidence="2" id="KW-0731">Sigma factor</keyword>
<gene>
    <name evidence="7" type="primary">rpoS_1</name>
    <name evidence="7" type="ORF">CLMAG_54010</name>
</gene>
<dbReference type="GO" id="GO:0016987">
    <property type="term" value="F:sigma factor activity"/>
    <property type="evidence" value="ECO:0007669"/>
    <property type="project" value="UniProtKB-KW"/>
</dbReference>
<dbReference type="SUPFAM" id="SSF88659">
    <property type="entry name" value="Sigma3 and sigma4 domains of RNA polymerase sigma factors"/>
    <property type="match status" value="1"/>
</dbReference>
<dbReference type="AlphaFoldDB" id="A0A162QZA5"/>
<dbReference type="InterPro" id="IPR007630">
    <property type="entry name" value="RNA_pol_sigma70_r4"/>
</dbReference>
<keyword evidence="4" id="KW-0804">Transcription</keyword>
<evidence type="ECO:0000259" key="5">
    <source>
        <dbReference type="Pfam" id="PF04542"/>
    </source>
</evidence>
<dbReference type="InterPro" id="IPR013324">
    <property type="entry name" value="RNA_pol_sigma_r3/r4-like"/>
</dbReference>
<evidence type="ECO:0000259" key="6">
    <source>
        <dbReference type="Pfam" id="PF04545"/>
    </source>
</evidence>
<dbReference type="STRING" id="1121326.CLMAG_54010"/>
<evidence type="ECO:0000256" key="3">
    <source>
        <dbReference type="ARBA" id="ARBA00023125"/>
    </source>
</evidence>
<keyword evidence="1" id="KW-0805">Transcription regulation</keyword>
<dbReference type="RefSeq" id="WP_242873140.1">
    <property type="nucleotide sequence ID" value="NZ_LWAE01000010.1"/>
</dbReference>
<accession>A0A162QZA5</accession>
<name>A0A162QZA5_9CLOT</name>
<feature type="domain" description="RNA polymerase sigma-70 region 2" evidence="5">
    <location>
        <begin position="32"/>
        <end position="91"/>
    </location>
</feature>